<dbReference type="InterPro" id="IPR017871">
    <property type="entry name" value="ABC_transporter-like_CS"/>
</dbReference>
<dbReference type="PANTHER" id="PTHR24221:SF632">
    <property type="entry name" value="ATP-DEPENDENT LIPID A-CORE FLIPPASE"/>
    <property type="match status" value="1"/>
</dbReference>
<protein>
    <submittedName>
        <fullName evidence="4">Lipid A ABC exporter, fused ATPase and inner membrane subunits MsbA</fullName>
    </submittedName>
</protein>
<dbReference type="PATRIC" id="fig|1129794.4.peg.3171"/>
<evidence type="ECO:0000259" key="3">
    <source>
        <dbReference type="PROSITE" id="PS50893"/>
    </source>
</evidence>
<dbReference type="GO" id="GO:0034040">
    <property type="term" value="F:ATPase-coupled lipid transmembrane transporter activity"/>
    <property type="evidence" value="ECO:0007669"/>
    <property type="project" value="TreeGrafter"/>
</dbReference>
<name>M4RRL7_9ALTE</name>
<keyword evidence="1" id="KW-0547">Nucleotide-binding</keyword>
<dbReference type="EMBL" id="CP003837">
    <property type="protein sequence ID" value="AGH45298.1"/>
    <property type="molecule type" value="Genomic_DNA"/>
</dbReference>
<dbReference type="PROSITE" id="PS50893">
    <property type="entry name" value="ABC_TRANSPORTER_2"/>
    <property type="match status" value="1"/>
</dbReference>
<dbReference type="HOGENOM" id="CLU_000604_1_9_6"/>
<dbReference type="SUPFAM" id="SSF52540">
    <property type="entry name" value="P-loop containing nucleoside triphosphate hydrolases"/>
    <property type="match status" value="1"/>
</dbReference>
<dbReference type="Proteomes" id="UP000011864">
    <property type="component" value="Chromosome"/>
</dbReference>
<keyword evidence="2" id="KW-0067">ATP-binding</keyword>
<gene>
    <name evidence="4" type="ORF">C427_3189</name>
</gene>
<reference evidence="4 5" key="1">
    <citation type="journal article" date="2013" name="Genome Announc.">
        <title>Complete Genome Sequence of Glaciecola psychrophila Strain 170T.</title>
        <authorList>
            <person name="Yin J."/>
            <person name="Chen J."/>
            <person name="Liu G."/>
            <person name="Yu Y."/>
            <person name="Song L."/>
            <person name="Wang X."/>
            <person name="Qu X."/>
        </authorList>
    </citation>
    <scope>NUCLEOTIDE SEQUENCE [LARGE SCALE GENOMIC DNA]</scope>
    <source>
        <strain evidence="4 5">170</strain>
    </source>
</reference>
<evidence type="ECO:0000313" key="5">
    <source>
        <dbReference type="Proteomes" id="UP000011864"/>
    </source>
</evidence>
<evidence type="ECO:0000313" key="4">
    <source>
        <dbReference type="EMBL" id="AGH45298.1"/>
    </source>
</evidence>
<evidence type="ECO:0000256" key="1">
    <source>
        <dbReference type="ARBA" id="ARBA00022741"/>
    </source>
</evidence>
<dbReference type="KEGG" id="gps:C427_3189"/>
<dbReference type="InterPro" id="IPR027417">
    <property type="entry name" value="P-loop_NTPase"/>
</dbReference>
<organism evidence="4 5">
    <name type="scientific">Paraglaciecola psychrophila 170</name>
    <dbReference type="NCBI Taxonomy" id="1129794"/>
    <lineage>
        <taxon>Bacteria</taxon>
        <taxon>Pseudomonadati</taxon>
        <taxon>Pseudomonadota</taxon>
        <taxon>Gammaproteobacteria</taxon>
        <taxon>Alteromonadales</taxon>
        <taxon>Alteromonadaceae</taxon>
        <taxon>Paraglaciecola</taxon>
    </lineage>
</organism>
<dbReference type="STRING" id="1129794.C427_3189"/>
<dbReference type="AlphaFoldDB" id="M4RRL7"/>
<keyword evidence="5" id="KW-1185">Reference proteome</keyword>
<dbReference type="Pfam" id="PF00005">
    <property type="entry name" value="ABC_tran"/>
    <property type="match status" value="1"/>
</dbReference>
<dbReference type="GO" id="GO:0016887">
    <property type="term" value="F:ATP hydrolysis activity"/>
    <property type="evidence" value="ECO:0007669"/>
    <property type="project" value="InterPro"/>
</dbReference>
<proteinExistence type="predicted"/>
<feature type="domain" description="ABC transporter" evidence="3">
    <location>
        <begin position="1"/>
        <end position="174"/>
    </location>
</feature>
<dbReference type="GO" id="GO:0005524">
    <property type="term" value="F:ATP binding"/>
    <property type="evidence" value="ECO:0007669"/>
    <property type="project" value="UniProtKB-KW"/>
</dbReference>
<dbReference type="InterPro" id="IPR003439">
    <property type="entry name" value="ABC_transporter-like_ATP-bd"/>
</dbReference>
<accession>M4RRL7</accession>
<dbReference type="PROSITE" id="PS00211">
    <property type="entry name" value="ABC_TRANSPORTER_1"/>
    <property type="match status" value="1"/>
</dbReference>
<dbReference type="eggNOG" id="COG1132">
    <property type="taxonomic scope" value="Bacteria"/>
</dbReference>
<dbReference type="InterPro" id="IPR039421">
    <property type="entry name" value="Type_1_exporter"/>
</dbReference>
<evidence type="ECO:0000256" key="2">
    <source>
        <dbReference type="ARBA" id="ARBA00022840"/>
    </source>
</evidence>
<sequence length="183" mass="20286">MLLRDIPLKDLRRQFALVSQHVVLFNDTIANNIAYGSGDNVSREQILKAAKTAHVMEFLEQLPEGLDTIVGENGFMLSGGQRQRLAIARALLLDAPILILDEATSALDTESERLIQDALDKLQQNRTSIVVAHRLSTIENADTILVIEAGEIIEQGNHQSLLAQHGVYSQLYNMQFGEEIIAK</sequence>
<dbReference type="Gene3D" id="3.40.50.300">
    <property type="entry name" value="P-loop containing nucleotide triphosphate hydrolases"/>
    <property type="match status" value="1"/>
</dbReference>
<dbReference type="PANTHER" id="PTHR24221">
    <property type="entry name" value="ATP-BINDING CASSETTE SUB-FAMILY B"/>
    <property type="match status" value="1"/>
</dbReference>